<keyword evidence="3" id="KW-1185">Reference proteome</keyword>
<dbReference type="EMBL" id="JBHRXZ010000029">
    <property type="protein sequence ID" value="MFC3609661.1"/>
    <property type="molecule type" value="Genomic_DNA"/>
</dbReference>
<evidence type="ECO:0000313" key="3">
    <source>
        <dbReference type="Proteomes" id="UP001595630"/>
    </source>
</evidence>
<feature type="chain" id="PRO_5046870577" evidence="1">
    <location>
        <begin position="20"/>
        <end position="81"/>
    </location>
</feature>
<dbReference type="Proteomes" id="UP001595630">
    <property type="component" value="Unassembled WGS sequence"/>
</dbReference>
<sequence length="81" mass="8693">MKLHALLIAAALVAGPAWAHQCPSEIARIDERVEANPPVDPAFQQRVQSLRDDAEEAHLAGDHDGAMELIGEAKALLDETS</sequence>
<gene>
    <name evidence="2" type="ORF">ACFOMF_17980</name>
</gene>
<proteinExistence type="predicted"/>
<comment type="caution">
    <text evidence="2">The sequence shown here is derived from an EMBL/GenBank/DDBJ whole genome shotgun (WGS) entry which is preliminary data.</text>
</comment>
<dbReference type="RefSeq" id="WP_386367465.1">
    <property type="nucleotide sequence ID" value="NZ_JBHRXZ010000029.1"/>
</dbReference>
<evidence type="ECO:0000313" key="2">
    <source>
        <dbReference type="EMBL" id="MFC3609661.1"/>
    </source>
</evidence>
<organism evidence="2 3">
    <name type="scientific">Stutzerimonas tarimensis</name>
    <dbReference type="NCBI Taxonomy" id="1507735"/>
    <lineage>
        <taxon>Bacteria</taxon>
        <taxon>Pseudomonadati</taxon>
        <taxon>Pseudomonadota</taxon>
        <taxon>Gammaproteobacteria</taxon>
        <taxon>Pseudomonadales</taxon>
        <taxon>Pseudomonadaceae</taxon>
        <taxon>Stutzerimonas</taxon>
    </lineage>
</organism>
<evidence type="ECO:0000256" key="1">
    <source>
        <dbReference type="SAM" id="SignalP"/>
    </source>
</evidence>
<protein>
    <submittedName>
        <fullName evidence="2">Uncharacterized protein</fullName>
    </submittedName>
</protein>
<keyword evidence="1" id="KW-0732">Signal</keyword>
<feature type="signal peptide" evidence="1">
    <location>
        <begin position="1"/>
        <end position="19"/>
    </location>
</feature>
<reference evidence="3" key="1">
    <citation type="journal article" date="2019" name="Int. J. Syst. Evol. Microbiol.">
        <title>The Global Catalogue of Microorganisms (GCM) 10K type strain sequencing project: providing services to taxonomists for standard genome sequencing and annotation.</title>
        <authorList>
            <consortium name="The Broad Institute Genomics Platform"/>
            <consortium name="The Broad Institute Genome Sequencing Center for Infectious Disease"/>
            <person name="Wu L."/>
            <person name="Ma J."/>
        </authorList>
    </citation>
    <scope>NUCLEOTIDE SEQUENCE [LARGE SCALE GENOMIC DNA]</scope>
    <source>
        <strain evidence="3">KCTC 42447</strain>
    </source>
</reference>
<accession>A0ABV7T9X2</accession>
<name>A0ABV7T9X2_9GAMM</name>